<dbReference type="KEGG" id="thd:BHV28_04850"/>
<dbReference type="AlphaFoldDB" id="A0A1U9JTL2"/>
<dbReference type="Pfam" id="PF01882">
    <property type="entry name" value="DUF58"/>
    <property type="match status" value="1"/>
</dbReference>
<name>A0A1U9JTL2_9HYPH</name>
<evidence type="ECO:0000259" key="1">
    <source>
        <dbReference type="Pfam" id="PF01882"/>
    </source>
</evidence>
<protein>
    <recommendedName>
        <fullName evidence="1">DUF58 domain-containing protein</fullName>
    </recommendedName>
</protein>
<dbReference type="STRING" id="1902579.BHV28_04850"/>
<dbReference type="InterPro" id="IPR002881">
    <property type="entry name" value="DUF58"/>
</dbReference>
<evidence type="ECO:0000313" key="2">
    <source>
        <dbReference type="EMBL" id="AQS41197.1"/>
    </source>
</evidence>
<organism evidence="2 3">
    <name type="scientific">Candidatus Tokpelaia hoelldobleri</name>
    <dbReference type="NCBI Taxonomy" id="1902579"/>
    <lineage>
        <taxon>Bacteria</taxon>
        <taxon>Pseudomonadati</taxon>
        <taxon>Pseudomonadota</taxon>
        <taxon>Alphaproteobacteria</taxon>
        <taxon>Hyphomicrobiales</taxon>
        <taxon>Candidatus Tokpelaia</taxon>
    </lineage>
</organism>
<sequence length="297" mass="33386">MAVGERTSAADASHLLGPSCADSKRMGALLSQARRIASTVTTGGHPLRRHGAGENFWQFRPYQAGEPTTRIDWRRSARDNHITLREREREVAQTIHLCPDLSASMCYRSRDAHRAKDEHALLLTLALADIFCRNGERIAIPGLLPSTYARNGAERAAIALTQTEDTPRLADMARIGRFGEIIIISDFLLPDKDISTMTGLLAERQARAHLIAVADPAEAQFPFRGRVTFQDPESGARLTAGNAQSYRKDYRRLYQARRDWLATLCRHHQWGFYTSQTDRPVLETLRTLLVALNERKV</sequence>
<accession>A0A1U9JTL2</accession>
<gene>
    <name evidence="2" type="ORF">BHV28_04850</name>
</gene>
<keyword evidence="3" id="KW-1185">Reference proteome</keyword>
<reference evidence="2 3" key="1">
    <citation type="journal article" date="2010" name="Science">
        <title>Genomic comparison of the ants Camponotus floridanus and Harpegnathos saltator.</title>
        <authorList>
            <person name="Bonasio R."/>
            <person name="Zhang G."/>
            <person name="Ye C."/>
            <person name="Mutti N.S."/>
            <person name="Fang X."/>
            <person name="Qin N."/>
            <person name="Donahue G."/>
            <person name="Yang P."/>
            <person name="Li Q."/>
            <person name="Li C."/>
            <person name="Zhang P."/>
            <person name="Huang Z."/>
            <person name="Berger S.L."/>
            <person name="Reinberg D."/>
            <person name="Wang J."/>
            <person name="Liebig J."/>
        </authorList>
    </citation>
    <scope>NUCLEOTIDE SEQUENCE [LARGE SCALE GENOMIC DNA]</scope>
    <source>
        <strain evidence="2 3">Hsal</strain>
    </source>
</reference>
<reference evidence="2 3" key="2">
    <citation type="journal article" date="2016" name="Sci. Rep.">
        <title>The genome of Rhizobiales bacteria in predatory ants reveals urease gene functions but no genes for nitrogen fixation.</title>
        <authorList>
            <person name="Neuvonen M.M."/>
            <person name="Tamarit D."/>
            <person name="Naslund K."/>
            <person name="Liebig J."/>
            <person name="Feldhaar H."/>
            <person name="Moran N.A."/>
            <person name="Guy L."/>
            <person name="Andersson S.G."/>
        </authorList>
    </citation>
    <scope>NUCLEOTIDE SEQUENCE [LARGE SCALE GENOMIC DNA]</scope>
    <source>
        <strain evidence="2 3">Hsal</strain>
    </source>
</reference>
<dbReference type="PANTHER" id="PTHR33608:SF6">
    <property type="entry name" value="BLL2464 PROTEIN"/>
    <property type="match status" value="1"/>
</dbReference>
<dbReference type="PANTHER" id="PTHR33608">
    <property type="entry name" value="BLL2464 PROTEIN"/>
    <property type="match status" value="1"/>
</dbReference>
<dbReference type="EMBL" id="CP017315">
    <property type="protein sequence ID" value="AQS41197.1"/>
    <property type="molecule type" value="Genomic_DNA"/>
</dbReference>
<dbReference type="Proteomes" id="UP000188912">
    <property type="component" value="Chromosome"/>
</dbReference>
<evidence type="ECO:0000313" key="3">
    <source>
        <dbReference type="Proteomes" id="UP000188912"/>
    </source>
</evidence>
<proteinExistence type="predicted"/>
<feature type="domain" description="DUF58" evidence="1">
    <location>
        <begin position="59"/>
        <end position="258"/>
    </location>
</feature>